<name>A0A9Q1RUW5_9SOLA</name>
<dbReference type="Proteomes" id="UP001152561">
    <property type="component" value="Unassembled WGS sequence"/>
</dbReference>
<protein>
    <submittedName>
        <fullName evidence="1">Uncharacterized protein</fullName>
    </submittedName>
</protein>
<organism evidence="1 2">
    <name type="scientific">Anisodus acutangulus</name>
    <dbReference type="NCBI Taxonomy" id="402998"/>
    <lineage>
        <taxon>Eukaryota</taxon>
        <taxon>Viridiplantae</taxon>
        <taxon>Streptophyta</taxon>
        <taxon>Embryophyta</taxon>
        <taxon>Tracheophyta</taxon>
        <taxon>Spermatophyta</taxon>
        <taxon>Magnoliopsida</taxon>
        <taxon>eudicotyledons</taxon>
        <taxon>Gunneridae</taxon>
        <taxon>Pentapetalae</taxon>
        <taxon>asterids</taxon>
        <taxon>lamiids</taxon>
        <taxon>Solanales</taxon>
        <taxon>Solanaceae</taxon>
        <taxon>Solanoideae</taxon>
        <taxon>Hyoscyameae</taxon>
        <taxon>Anisodus</taxon>
    </lineage>
</organism>
<dbReference type="AlphaFoldDB" id="A0A9Q1RUW5"/>
<sequence length="116" mass="13682">MLSHHTHLDKIKDVTKETSSDVAKIWIVLKKTSQDALKTLKNVFASLDSVEIKFDVLYETIRDKLKLSLMLCMKLFVTRWRISRELLFRLSRTLYSLKMLSSNAVFLRQFFCFCSE</sequence>
<accession>A0A9Q1RUW5</accession>
<comment type="caution">
    <text evidence="1">The sequence shown here is derived from an EMBL/GenBank/DDBJ whole genome shotgun (WGS) entry which is preliminary data.</text>
</comment>
<evidence type="ECO:0000313" key="2">
    <source>
        <dbReference type="Proteomes" id="UP001152561"/>
    </source>
</evidence>
<dbReference type="EMBL" id="JAJAGQ010000001">
    <property type="protein sequence ID" value="KAJ8574372.1"/>
    <property type="molecule type" value="Genomic_DNA"/>
</dbReference>
<dbReference type="OrthoDB" id="1321024at2759"/>
<evidence type="ECO:0000313" key="1">
    <source>
        <dbReference type="EMBL" id="KAJ8574372.1"/>
    </source>
</evidence>
<gene>
    <name evidence="1" type="ORF">K7X08_026177</name>
</gene>
<proteinExistence type="predicted"/>
<reference evidence="2" key="1">
    <citation type="journal article" date="2023" name="Proc. Natl. Acad. Sci. U.S.A.">
        <title>Genomic and structural basis for evolution of tropane alkaloid biosynthesis.</title>
        <authorList>
            <person name="Wanga Y.-J."/>
            <person name="Taina T."/>
            <person name="Yua J.-Y."/>
            <person name="Lia J."/>
            <person name="Xua B."/>
            <person name="Chenc J."/>
            <person name="D'Auriad J.C."/>
            <person name="Huanga J.-P."/>
            <person name="Huanga S.-X."/>
        </authorList>
    </citation>
    <scope>NUCLEOTIDE SEQUENCE [LARGE SCALE GENOMIC DNA]</scope>
    <source>
        <strain evidence="2">cv. KIB-2019</strain>
    </source>
</reference>
<keyword evidence="2" id="KW-1185">Reference proteome</keyword>